<organism evidence="1 2">
    <name type="scientific">Paragonimus westermani</name>
    <dbReference type="NCBI Taxonomy" id="34504"/>
    <lineage>
        <taxon>Eukaryota</taxon>
        <taxon>Metazoa</taxon>
        <taxon>Spiralia</taxon>
        <taxon>Lophotrochozoa</taxon>
        <taxon>Platyhelminthes</taxon>
        <taxon>Trematoda</taxon>
        <taxon>Digenea</taxon>
        <taxon>Plagiorchiida</taxon>
        <taxon>Troglotremata</taxon>
        <taxon>Troglotrematidae</taxon>
        <taxon>Paragonimus</taxon>
    </lineage>
</organism>
<proteinExistence type="predicted"/>
<gene>
    <name evidence="1" type="ORF">P879_04770</name>
</gene>
<dbReference type="AlphaFoldDB" id="A0A8T0DNF4"/>
<reference evidence="1 2" key="1">
    <citation type="submission" date="2019-07" db="EMBL/GenBank/DDBJ databases">
        <title>Annotation for the trematode Paragonimus westermani.</title>
        <authorList>
            <person name="Choi Y.-J."/>
        </authorList>
    </citation>
    <scope>NUCLEOTIDE SEQUENCE [LARGE SCALE GENOMIC DNA]</scope>
    <source>
        <strain evidence="1">180907_Pwestermani</strain>
    </source>
</reference>
<sequence>MHTDFLLRQSIEGLLAPPADLTVDEPAPSSRKMYDIRATSSLPPSPLDYMSTSPININPPQKSVPHTSSPVACRSLSNCTLFPNVNTEAHGVVHDKTISYLQSRNAELMNASCRLPSLEFAESITGQDRMSVHSNITSIKLLPNEVFHGYCGGPPDTHGKLKDTTIPHILVGCHLACFKRGQTTLKLLEEWC</sequence>
<dbReference type="Proteomes" id="UP000699462">
    <property type="component" value="Unassembled WGS sequence"/>
</dbReference>
<accession>A0A8T0DNF4</accession>
<protein>
    <submittedName>
        <fullName evidence="1">Uncharacterized protein</fullName>
    </submittedName>
</protein>
<evidence type="ECO:0000313" key="2">
    <source>
        <dbReference type="Proteomes" id="UP000699462"/>
    </source>
</evidence>
<evidence type="ECO:0000313" key="1">
    <source>
        <dbReference type="EMBL" id="KAF8568241.1"/>
    </source>
</evidence>
<dbReference type="EMBL" id="JTDF01002977">
    <property type="protein sequence ID" value="KAF8568241.1"/>
    <property type="molecule type" value="Genomic_DNA"/>
</dbReference>
<comment type="caution">
    <text evidence="1">The sequence shown here is derived from an EMBL/GenBank/DDBJ whole genome shotgun (WGS) entry which is preliminary data.</text>
</comment>
<keyword evidence="2" id="KW-1185">Reference proteome</keyword>
<name>A0A8T0DNF4_9TREM</name>